<dbReference type="InterPro" id="IPR020616">
    <property type="entry name" value="Thiolase_N"/>
</dbReference>
<dbReference type="PROSITE" id="PS00737">
    <property type="entry name" value="THIOLASE_2"/>
    <property type="match status" value="1"/>
</dbReference>
<evidence type="ECO:0000313" key="13">
    <source>
        <dbReference type="EMBL" id="CAL4761790.1"/>
    </source>
</evidence>
<keyword evidence="6" id="KW-0443">Lipid metabolism</keyword>
<protein>
    <submittedName>
        <fullName evidence="13">3-ketoacyl-CoA thiolase, peroxisomal (Acetyl-Co A C-myristoyltransferase) (Acetyl-CoA acyltransferase ) (Beta-ketothiolase) (Peroxisomal 3-oxoacyl-Co A thiolase)</fullName>
    </submittedName>
</protein>
<keyword evidence="7" id="KW-0576">Peroxisome</keyword>
<dbReference type="GO" id="GO:0003988">
    <property type="term" value="F:acetyl-CoA C-acyltransferase activity"/>
    <property type="evidence" value="ECO:0007669"/>
    <property type="project" value="TreeGrafter"/>
</dbReference>
<dbReference type="OrthoDB" id="5404651at2759"/>
<evidence type="ECO:0000256" key="6">
    <source>
        <dbReference type="ARBA" id="ARBA00023098"/>
    </source>
</evidence>
<feature type="domain" description="Thiolase N-terminal" evidence="10">
    <location>
        <begin position="442"/>
        <end position="697"/>
    </location>
</feature>
<evidence type="ECO:0000259" key="11">
    <source>
        <dbReference type="Pfam" id="PF02803"/>
    </source>
</evidence>
<comment type="caution">
    <text evidence="12">The sequence shown here is derived from an EMBL/GenBank/DDBJ whole genome shotgun (WGS) entry which is preliminary data.</text>
</comment>
<comment type="similarity">
    <text evidence="2">Belongs to the thiolase-like superfamily. Thiolase family.</text>
</comment>
<dbReference type="InterPro" id="IPR020613">
    <property type="entry name" value="Thiolase_CS"/>
</dbReference>
<dbReference type="PANTHER" id="PTHR43853">
    <property type="entry name" value="3-KETOACYL-COA THIOLASE, PEROXISOMAL"/>
    <property type="match status" value="1"/>
</dbReference>
<evidence type="ECO:0000313" key="14">
    <source>
        <dbReference type="Proteomes" id="UP001152797"/>
    </source>
</evidence>
<dbReference type="Proteomes" id="UP001152797">
    <property type="component" value="Unassembled WGS sequence"/>
</dbReference>
<dbReference type="GO" id="GO:0010124">
    <property type="term" value="P:phenylacetate catabolic process"/>
    <property type="evidence" value="ECO:0007669"/>
    <property type="project" value="TreeGrafter"/>
</dbReference>
<feature type="region of interest" description="Disordered" evidence="9">
    <location>
        <begin position="1"/>
        <end position="102"/>
    </location>
</feature>
<evidence type="ECO:0000256" key="8">
    <source>
        <dbReference type="ARBA" id="ARBA00023315"/>
    </source>
</evidence>
<keyword evidence="5" id="KW-0809">Transit peptide</keyword>
<dbReference type="InterPro" id="IPR050215">
    <property type="entry name" value="Thiolase-like_sf_Thiolase"/>
</dbReference>
<reference evidence="13 14" key="2">
    <citation type="submission" date="2024-05" db="EMBL/GenBank/DDBJ databases">
        <authorList>
            <person name="Chen Y."/>
            <person name="Shah S."/>
            <person name="Dougan E. K."/>
            <person name="Thang M."/>
            <person name="Chan C."/>
        </authorList>
    </citation>
    <scope>NUCLEOTIDE SEQUENCE [LARGE SCALE GENOMIC DNA]</scope>
</reference>
<organism evidence="12">
    <name type="scientific">Cladocopium goreaui</name>
    <dbReference type="NCBI Taxonomy" id="2562237"/>
    <lineage>
        <taxon>Eukaryota</taxon>
        <taxon>Sar</taxon>
        <taxon>Alveolata</taxon>
        <taxon>Dinophyceae</taxon>
        <taxon>Suessiales</taxon>
        <taxon>Symbiodiniaceae</taxon>
        <taxon>Cladocopium</taxon>
    </lineage>
</organism>
<dbReference type="CDD" id="cd00751">
    <property type="entry name" value="thiolase"/>
    <property type="match status" value="1"/>
</dbReference>
<evidence type="ECO:0000256" key="1">
    <source>
        <dbReference type="ARBA" id="ARBA00004275"/>
    </source>
</evidence>
<evidence type="ECO:0000256" key="2">
    <source>
        <dbReference type="ARBA" id="ARBA00010982"/>
    </source>
</evidence>
<feature type="compositionally biased region" description="Polar residues" evidence="9">
    <location>
        <begin position="1"/>
        <end position="10"/>
    </location>
</feature>
<dbReference type="Pfam" id="PF00108">
    <property type="entry name" value="Thiolase_N"/>
    <property type="match status" value="1"/>
</dbReference>
<sequence length="834" mass="86915">MGSNVDTSTEVAKVDTVAEAPDTANATADSARAPGTGEAVPYGVPGATPTHVGGVASPKASPKPSPRDEAASLPSSDEEAANPADKRAAETGDEPPAKKSRLRKEIHGLVKVVKDVVICLTASTSTLDGTNESLQQTKKDINALCIQLGVDQVSAKYFLTSMQQHSTAINNISWQVTGNKSQVNPTLKELCRDLNDKINTGNRRLAEIKEEKRAQHEQTLQYLKGIESAVDRMVTALGQVNVVTAAPVAPGVTPTGVPVGPGVASTGVPVGPSIAAPGVPVGPTTTAASPAVHGVTGAMNPPLAPPPMGTPTTPGLAANTGTSFPPVPPASVGYAPPPAAPAAPAAPVVQRAGRIRLRTHDGTEIVRAVSPNPARREAIPAGWAEEYGMGTLQLGQLVYRVISDEFIRTAVHSKQHQCSMSFEKGAQPTAGYCAAEKGEDDVVICCAVRTALCKAKRGSFKDTAPELLLAAVFKEVVARTKVNPKDIGDIQIGNVLQPGASGLTSRMGQFIAELPYEIPLSTVNRQCSSSLQATASIAAFIKAGVIDVGLAGGVENMSMFPMMATIDITKLSKDVLDYPNAEACFLPMGLTSENVAAAYGIPRDRQDIMAADSHKKALEAQKQGWFKEEIVPVTVESKGKDGSVKKTVVDKDEGPRAGVTAESLGKLKPAFKAGGSTTAGNSSQVTDGAAMVLLARRSVAKKLGLPILARFRSFACVGVDPKLMGIGPAFAIPPALQQAGLKVEDIDIYEINEAFASQATMSVDHLKIPMEKVNPKGGAIALGHPLGATGARQIATLLPELKRQGKKQLGRLGSVLGRNRGDPTDGHYLPFFSD</sequence>
<evidence type="ECO:0000256" key="4">
    <source>
        <dbReference type="ARBA" id="ARBA00022832"/>
    </source>
</evidence>
<evidence type="ECO:0000256" key="3">
    <source>
        <dbReference type="ARBA" id="ARBA00022679"/>
    </source>
</evidence>
<reference evidence="12" key="1">
    <citation type="submission" date="2022-10" db="EMBL/GenBank/DDBJ databases">
        <authorList>
            <person name="Chen Y."/>
            <person name="Dougan E. K."/>
            <person name="Chan C."/>
            <person name="Rhodes N."/>
            <person name="Thang M."/>
        </authorList>
    </citation>
    <scope>NUCLEOTIDE SEQUENCE</scope>
</reference>
<dbReference type="NCBIfam" id="TIGR01930">
    <property type="entry name" value="AcCoA-C-Actrans"/>
    <property type="match status" value="1"/>
</dbReference>
<dbReference type="EMBL" id="CAMXCT030000136">
    <property type="protein sequence ID" value="CAL4761790.1"/>
    <property type="molecule type" value="Genomic_DNA"/>
</dbReference>
<dbReference type="Gene3D" id="3.40.47.10">
    <property type="match status" value="2"/>
</dbReference>
<keyword evidence="4" id="KW-0276">Fatty acid metabolism</keyword>
<dbReference type="InterPro" id="IPR016039">
    <property type="entry name" value="Thiolase-like"/>
</dbReference>
<evidence type="ECO:0000256" key="7">
    <source>
        <dbReference type="ARBA" id="ARBA00023140"/>
    </source>
</evidence>
<evidence type="ECO:0000256" key="5">
    <source>
        <dbReference type="ARBA" id="ARBA00022946"/>
    </source>
</evidence>
<keyword evidence="14" id="KW-1185">Reference proteome</keyword>
<dbReference type="SUPFAM" id="SSF53901">
    <property type="entry name" value="Thiolase-like"/>
    <property type="match status" value="2"/>
</dbReference>
<dbReference type="AlphaFoldDB" id="A0A9P1FFP6"/>
<dbReference type="EMBL" id="CAMXCT010000136">
    <property type="protein sequence ID" value="CAI3974478.1"/>
    <property type="molecule type" value="Genomic_DNA"/>
</dbReference>
<dbReference type="InterPro" id="IPR020617">
    <property type="entry name" value="Thiolase_C"/>
</dbReference>
<dbReference type="EMBL" id="CAMXCT020000136">
    <property type="protein sequence ID" value="CAL1127853.1"/>
    <property type="molecule type" value="Genomic_DNA"/>
</dbReference>
<keyword evidence="8 13" id="KW-0012">Acyltransferase</keyword>
<evidence type="ECO:0000313" key="12">
    <source>
        <dbReference type="EMBL" id="CAI3974478.1"/>
    </source>
</evidence>
<evidence type="ECO:0000256" key="9">
    <source>
        <dbReference type="SAM" id="MobiDB-lite"/>
    </source>
</evidence>
<comment type="subcellular location">
    <subcellularLocation>
        <location evidence="1">Peroxisome</location>
    </subcellularLocation>
</comment>
<proteinExistence type="inferred from homology"/>
<name>A0A9P1FFP6_9DINO</name>
<keyword evidence="3" id="KW-0808">Transferase</keyword>
<dbReference type="PANTHER" id="PTHR43853:SF8">
    <property type="entry name" value="3-KETOACYL-COA THIOLASE, PEROXISOMAL"/>
    <property type="match status" value="1"/>
</dbReference>
<dbReference type="Pfam" id="PF02803">
    <property type="entry name" value="Thiolase_C"/>
    <property type="match status" value="1"/>
</dbReference>
<gene>
    <name evidence="12" type="ORF">C1SCF055_LOCUS2875</name>
</gene>
<dbReference type="GO" id="GO:0005777">
    <property type="term" value="C:peroxisome"/>
    <property type="evidence" value="ECO:0007669"/>
    <property type="project" value="UniProtKB-SubCell"/>
</dbReference>
<accession>A0A9P1FFP6</accession>
<feature type="domain" description="Thiolase C-terminal" evidence="11">
    <location>
        <begin position="706"/>
        <end position="807"/>
    </location>
</feature>
<evidence type="ECO:0000259" key="10">
    <source>
        <dbReference type="Pfam" id="PF00108"/>
    </source>
</evidence>
<dbReference type="GO" id="GO:0006635">
    <property type="term" value="P:fatty acid beta-oxidation"/>
    <property type="evidence" value="ECO:0007669"/>
    <property type="project" value="TreeGrafter"/>
</dbReference>
<dbReference type="InterPro" id="IPR002155">
    <property type="entry name" value="Thiolase"/>
</dbReference>